<dbReference type="EC" id="2.7.1.82" evidence="3"/>
<dbReference type="EMBL" id="MLAK01000617">
    <property type="protein sequence ID" value="OHT10228.1"/>
    <property type="molecule type" value="Genomic_DNA"/>
</dbReference>
<dbReference type="GO" id="GO:0004305">
    <property type="term" value="F:ethanolamine kinase activity"/>
    <property type="evidence" value="ECO:0007669"/>
    <property type="project" value="UniProtKB-EC"/>
</dbReference>
<protein>
    <recommendedName>
        <fullName evidence="3">ethanolamine kinase</fullName>
        <ecNumber evidence="3">2.7.1.82</ecNumber>
    </recommendedName>
</protein>
<evidence type="ECO:0000256" key="1">
    <source>
        <dbReference type="ARBA" id="ARBA00037883"/>
    </source>
</evidence>
<dbReference type="OrthoDB" id="10267235at2759"/>
<comment type="similarity">
    <text evidence="2">Belongs to the choline/ethanolamine kinase family.</text>
</comment>
<evidence type="ECO:0000313" key="4">
    <source>
        <dbReference type="EMBL" id="OHT10228.1"/>
    </source>
</evidence>
<dbReference type="RefSeq" id="XP_068363364.1">
    <property type="nucleotide sequence ID" value="XM_068501451.1"/>
</dbReference>
<keyword evidence="4" id="KW-0808">Transferase</keyword>
<accession>A0A1J4KK55</accession>
<comment type="pathway">
    <text evidence="1">Phospholipid metabolism; phosphatidylethanolamine biosynthesis; phosphatidylethanolamine from ethanolamine: step 1/3.</text>
</comment>
<sequence>MIANYEEDFPLMGNEESQIDFLVKLLDISAPRHKVALKKMAGGITNAVFRLDTPSKKYVVRVFGNNTEQIIDRELEQEHIKKINFIEIYANFNNGAIVSYVEGRPIDVPMMGDRFISQKIAEIVGKFHSVTMYDNSEDSEKFEKKKIDKKKFEKKKYDEKSKEMSNYEEYCNNDISKPDFDNCHENEVFANIEKFINGLNPEYSKNGKTINIDHLREKLASLKAALSEEMKDSKIVLCHNDLLAANILWDGESCNLCDYEYSCYTWPEYDLANHFFEYCGFECDMSRYPSFEQQEFFLRNYLAAVNGCTPADVSEKTISKWIMKIGLLVKLSCFFWGCWAYFQASNSTVVFPYFEYAETRMMLMEYDLPLPEGHHLTEEQLVNL</sequence>
<keyword evidence="5" id="KW-1185">Reference proteome</keyword>
<dbReference type="VEuPathDB" id="TrichDB:TRFO_20526"/>
<dbReference type="Pfam" id="PF01633">
    <property type="entry name" value="Choline_kinase"/>
    <property type="match status" value="1"/>
</dbReference>
<dbReference type="Gene3D" id="3.90.1200.10">
    <property type="match status" value="1"/>
</dbReference>
<evidence type="ECO:0000256" key="3">
    <source>
        <dbReference type="ARBA" id="ARBA00038874"/>
    </source>
</evidence>
<reference evidence="4" key="1">
    <citation type="submission" date="2016-10" db="EMBL/GenBank/DDBJ databases">
        <authorList>
            <person name="Benchimol M."/>
            <person name="Almeida L.G."/>
            <person name="Vasconcelos A.T."/>
            <person name="Perreira-Neves A."/>
            <person name="Rosa I.A."/>
            <person name="Tasca T."/>
            <person name="Bogo M.R."/>
            <person name="de Souza W."/>
        </authorList>
    </citation>
    <scope>NUCLEOTIDE SEQUENCE [LARGE SCALE GENOMIC DNA]</scope>
    <source>
        <strain evidence="4">K</strain>
    </source>
</reference>
<dbReference type="GeneID" id="94836155"/>
<dbReference type="Gene3D" id="3.30.200.20">
    <property type="entry name" value="Phosphorylase Kinase, domain 1"/>
    <property type="match status" value="1"/>
</dbReference>
<dbReference type="SUPFAM" id="SSF56112">
    <property type="entry name" value="Protein kinase-like (PK-like)"/>
    <property type="match status" value="1"/>
</dbReference>
<name>A0A1J4KK55_9EUKA</name>
<organism evidence="4 5">
    <name type="scientific">Tritrichomonas foetus</name>
    <dbReference type="NCBI Taxonomy" id="1144522"/>
    <lineage>
        <taxon>Eukaryota</taxon>
        <taxon>Metamonada</taxon>
        <taxon>Parabasalia</taxon>
        <taxon>Tritrichomonadida</taxon>
        <taxon>Tritrichomonadidae</taxon>
        <taxon>Tritrichomonas</taxon>
    </lineage>
</organism>
<dbReference type="GO" id="GO:0005737">
    <property type="term" value="C:cytoplasm"/>
    <property type="evidence" value="ECO:0007669"/>
    <property type="project" value="TreeGrafter"/>
</dbReference>
<keyword evidence="4" id="KW-0418">Kinase</keyword>
<dbReference type="PANTHER" id="PTHR22603:SF66">
    <property type="entry name" value="ETHANOLAMINE KINASE"/>
    <property type="match status" value="1"/>
</dbReference>
<evidence type="ECO:0000256" key="2">
    <source>
        <dbReference type="ARBA" id="ARBA00038211"/>
    </source>
</evidence>
<evidence type="ECO:0000313" key="5">
    <source>
        <dbReference type="Proteomes" id="UP000179807"/>
    </source>
</evidence>
<proteinExistence type="inferred from homology"/>
<comment type="caution">
    <text evidence="4">The sequence shown here is derived from an EMBL/GenBank/DDBJ whole genome shotgun (WGS) entry which is preliminary data.</text>
</comment>
<dbReference type="InterPro" id="IPR011009">
    <property type="entry name" value="Kinase-like_dom_sf"/>
</dbReference>
<dbReference type="GO" id="GO:0006646">
    <property type="term" value="P:phosphatidylethanolamine biosynthetic process"/>
    <property type="evidence" value="ECO:0007669"/>
    <property type="project" value="TreeGrafter"/>
</dbReference>
<dbReference type="Proteomes" id="UP000179807">
    <property type="component" value="Unassembled WGS sequence"/>
</dbReference>
<gene>
    <name evidence="4" type="ORF">TRFO_20526</name>
</gene>
<dbReference type="PANTHER" id="PTHR22603">
    <property type="entry name" value="CHOLINE/ETHANOALAMINE KINASE"/>
    <property type="match status" value="1"/>
</dbReference>
<dbReference type="AlphaFoldDB" id="A0A1J4KK55"/>